<accession>A0ACC2SBT1</accession>
<organism evidence="1 2">
    <name type="scientific">Entomophthora muscae</name>
    <dbReference type="NCBI Taxonomy" id="34485"/>
    <lineage>
        <taxon>Eukaryota</taxon>
        <taxon>Fungi</taxon>
        <taxon>Fungi incertae sedis</taxon>
        <taxon>Zoopagomycota</taxon>
        <taxon>Entomophthoromycotina</taxon>
        <taxon>Entomophthoromycetes</taxon>
        <taxon>Entomophthorales</taxon>
        <taxon>Entomophthoraceae</taxon>
        <taxon>Entomophthora</taxon>
    </lineage>
</organism>
<gene>
    <name evidence="1" type="ORF">DSO57_1038293</name>
</gene>
<protein>
    <submittedName>
        <fullName evidence="1">Uncharacterized protein</fullName>
    </submittedName>
</protein>
<evidence type="ECO:0000313" key="2">
    <source>
        <dbReference type="Proteomes" id="UP001165960"/>
    </source>
</evidence>
<proteinExistence type="predicted"/>
<evidence type="ECO:0000313" key="1">
    <source>
        <dbReference type="EMBL" id="KAJ9059742.1"/>
    </source>
</evidence>
<sequence>MARLTLCNILLSCKALPCLLSCLNLAENKLDLIEAAARALKAILHLPKVTSLEIYEPMHLKNLLSLLKVRTSTPIQGTTVPTLYTAELAGLILARSCTDTKRQNILVREGAVALLMNLLLSGSLKAQEAALEALSALCKENRLVGRHIVEFREPGRGTPIEILLDLARSMNPRMQLTAASCLTNLTCAEAIPEHMTHVMLIVLPTLIKLLDSSGDTQIEAPLILAYLVSDNEAMQKAACEADAIFKLADIISRLSTSGTNDPKLQVYQSHDKDKFEENALLALAAVSTLKEECRKQVIEAKALPHIVNAMAHPKIGIRAAACQCTRSLSRSVRNLRTSLLDAGVAEPLFKLLDDESVKVQISALATLCNIVLDFSPMKKHIIENGGVNRLVALVDSSNHQLRLNSVWALKNLLFHADPHDKSSVMDRLTYEKLFALMHDQEHTIQEQALGLLRNLSCGKDLVVCNIFSGIGKQKLITLLEEKLKSENEHIVTHTLYIIVNIATGTTEHKSAIMDSLIIINSILGFMFHPIHTIRVASVWCVINLSWIDDTLPNSECLARIRKLRALGFEKSLKNLLLDANLDAKDRAKTALSHFKAEAQSASSTRFGSFPSITHSTPRSPADDDDDDGNSSGWPTSTSPPSSSETHIVPM</sequence>
<dbReference type="Proteomes" id="UP001165960">
    <property type="component" value="Unassembled WGS sequence"/>
</dbReference>
<keyword evidence="2" id="KW-1185">Reference proteome</keyword>
<reference evidence="1" key="1">
    <citation type="submission" date="2022-04" db="EMBL/GenBank/DDBJ databases">
        <title>Genome of the entomopathogenic fungus Entomophthora muscae.</title>
        <authorList>
            <person name="Elya C."/>
            <person name="Lovett B.R."/>
            <person name="Lee E."/>
            <person name="Macias A.M."/>
            <person name="Hajek A.E."/>
            <person name="De Bivort B.L."/>
            <person name="Kasson M.T."/>
            <person name="De Fine Licht H.H."/>
            <person name="Stajich J.E."/>
        </authorList>
    </citation>
    <scope>NUCLEOTIDE SEQUENCE</scope>
    <source>
        <strain evidence="1">Berkeley</strain>
    </source>
</reference>
<comment type="caution">
    <text evidence="1">The sequence shown here is derived from an EMBL/GenBank/DDBJ whole genome shotgun (WGS) entry which is preliminary data.</text>
</comment>
<dbReference type="EMBL" id="QTSX02005442">
    <property type="protein sequence ID" value="KAJ9059742.1"/>
    <property type="molecule type" value="Genomic_DNA"/>
</dbReference>
<name>A0ACC2SBT1_9FUNG</name>